<keyword evidence="7" id="KW-0408">Iron</keyword>
<feature type="domain" description="TonB-dependent receptor plug" evidence="13">
    <location>
        <begin position="81"/>
        <end position="176"/>
    </location>
</feature>
<evidence type="ECO:0000259" key="13">
    <source>
        <dbReference type="Pfam" id="PF07715"/>
    </source>
</evidence>
<dbReference type="PROSITE" id="PS52016">
    <property type="entry name" value="TONB_DEPENDENT_REC_3"/>
    <property type="match status" value="1"/>
</dbReference>
<evidence type="ECO:0000256" key="2">
    <source>
        <dbReference type="ARBA" id="ARBA00022448"/>
    </source>
</evidence>
<keyword evidence="10 11" id="KW-0998">Cell outer membrane</keyword>
<feature type="signal peptide" evidence="12">
    <location>
        <begin position="1"/>
        <end position="35"/>
    </location>
</feature>
<evidence type="ECO:0000256" key="10">
    <source>
        <dbReference type="ARBA" id="ARBA00023237"/>
    </source>
</evidence>
<evidence type="ECO:0000256" key="7">
    <source>
        <dbReference type="ARBA" id="ARBA00023004"/>
    </source>
</evidence>
<keyword evidence="5 11" id="KW-0812">Transmembrane</keyword>
<keyword evidence="4" id="KW-0410">Iron transport</keyword>
<evidence type="ECO:0000256" key="9">
    <source>
        <dbReference type="ARBA" id="ARBA00023136"/>
    </source>
</evidence>
<reference evidence="14 15" key="1">
    <citation type="submission" date="2016-10" db="EMBL/GenBank/DDBJ databases">
        <authorList>
            <person name="de Groot N.N."/>
        </authorList>
    </citation>
    <scope>NUCLEOTIDE SEQUENCE [LARGE SCALE GENOMIC DNA]</scope>
    <source>
        <strain evidence="14 15">DSM 25927</strain>
    </source>
</reference>
<dbReference type="Pfam" id="PF07715">
    <property type="entry name" value="Plug"/>
    <property type="match status" value="1"/>
</dbReference>
<comment type="subcellular location">
    <subcellularLocation>
        <location evidence="1 11">Cell outer membrane</location>
        <topology evidence="1 11">Multi-pass membrane protein</topology>
    </subcellularLocation>
</comment>
<keyword evidence="9 11" id="KW-0472">Membrane</keyword>
<organism evidence="14 15">
    <name type="scientific">Solimonas aquatica</name>
    <dbReference type="NCBI Taxonomy" id="489703"/>
    <lineage>
        <taxon>Bacteria</taxon>
        <taxon>Pseudomonadati</taxon>
        <taxon>Pseudomonadota</taxon>
        <taxon>Gammaproteobacteria</taxon>
        <taxon>Nevskiales</taxon>
        <taxon>Nevskiaceae</taxon>
        <taxon>Solimonas</taxon>
    </lineage>
</organism>
<evidence type="ECO:0000313" key="14">
    <source>
        <dbReference type="EMBL" id="SEP67712.1"/>
    </source>
</evidence>
<dbReference type="PANTHER" id="PTHR32552:SF68">
    <property type="entry name" value="FERRICHROME OUTER MEMBRANE TRANSPORTER_PHAGE RECEPTOR"/>
    <property type="match status" value="1"/>
</dbReference>
<proteinExistence type="inferred from homology"/>
<evidence type="ECO:0000256" key="1">
    <source>
        <dbReference type="ARBA" id="ARBA00004571"/>
    </source>
</evidence>
<gene>
    <name evidence="14" type="ORF">SAMN04488038_101155</name>
</gene>
<dbReference type="GO" id="GO:0009279">
    <property type="term" value="C:cell outer membrane"/>
    <property type="evidence" value="ECO:0007669"/>
    <property type="project" value="UniProtKB-SubCell"/>
</dbReference>
<dbReference type="RefSeq" id="WP_093280703.1">
    <property type="nucleotide sequence ID" value="NZ_FOFS01000001.1"/>
</dbReference>
<evidence type="ECO:0000256" key="11">
    <source>
        <dbReference type="PROSITE-ProRule" id="PRU01360"/>
    </source>
</evidence>
<comment type="similarity">
    <text evidence="11">Belongs to the TonB-dependent receptor family.</text>
</comment>
<keyword evidence="3 11" id="KW-1134">Transmembrane beta strand</keyword>
<evidence type="ECO:0000313" key="15">
    <source>
        <dbReference type="Proteomes" id="UP000199233"/>
    </source>
</evidence>
<evidence type="ECO:0000256" key="4">
    <source>
        <dbReference type="ARBA" id="ARBA00022496"/>
    </source>
</evidence>
<dbReference type="InterPro" id="IPR039426">
    <property type="entry name" value="TonB-dep_rcpt-like"/>
</dbReference>
<keyword evidence="2 11" id="KW-0813">Transport</keyword>
<dbReference type="Gene3D" id="2.170.130.10">
    <property type="entry name" value="TonB-dependent receptor, plug domain"/>
    <property type="match status" value="1"/>
</dbReference>
<dbReference type="InterPro" id="IPR037066">
    <property type="entry name" value="Plug_dom_sf"/>
</dbReference>
<dbReference type="AlphaFoldDB" id="A0A1H8ZTH7"/>
<dbReference type="EMBL" id="FOFS01000001">
    <property type="protein sequence ID" value="SEP67712.1"/>
    <property type="molecule type" value="Genomic_DNA"/>
</dbReference>
<evidence type="ECO:0000256" key="8">
    <source>
        <dbReference type="ARBA" id="ARBA00023065"/>
    </source>
</evidence>
<dbReference type="InterPro" id="IPR036942">
    <property type="entry name" value="Beta-barrel_TonB_sf"/>
</dbReference>
<keyword evidence="6 12" id="KW-0732">Signal</keyword>
<dbReference type="InterPro" id="IPR012910">
    <property type="entry name" value="Plug_dom"/>
</dbReference>
<dbReference type="GO" id="GO:0015344">
    <property type="term" value="F:siderophore uptake transmembrane transporter activity"/>
    <property type="evidence" value="ECO:0007669"/>
    <property type="project" value="TreeGrafter"/>
</dbReference>
<evidence type="ECO:0000256" key="6">
    <source>
        <dbReference type="ARBA" id="ARBA00022729"/>
    </source>
</evidence>
<keyword evidence="14" id="KW-0675">Receptor</keyword>
<dbReference type="STRING" id="489703.SAMN04488038_101155"/>
<dbReference type="Proteomes" id="UP000199233">
    <property type="component" value="Unassembled WGS sequence"/>
</dbReference>
<evidence type="ECO:0000256" key="12">
    <source>
        <dbReference type="SAM" id="SignalP"/>
    </source>
</evidence>
<evidence type="ECO:0000256" key="5">
    <source>
        <dbReference type="ARBA" id="ARBA00022692"/>
    </source>
</evidence>
<dbReference type="OrthoDB" id="127311at2"/>
<dbReference type="Gene3D" id="2.40.170.20">
    <property type="entry name" value="TonB-dependent receptor, beta-barrel domain"/>
    <property type="match status" value="1"/>
</dbReference>
<feature type="chain" id="PRO_5011783681" evidence="12">
    <location>
        <begin position="36"/>
        <end position="918"/>
    </location>
</feature>
<evidence type="ECO:0000256" key="3">
    <source>
        <dbReference type="ARBA" id="ARBA00022452"/>
    </source>
</evidence>
<dbReference type="PANTHER" id="PTHR32552">
    <property type="entry name" value="FERRICHROME IRON RECEPTOR-RELATED"/>
    <property type="match status" value="1"/>
</dbReference>
<dbReference type="SUPFAM" id="SSF56935">
    <property type="entry name" value="Porins"/>
    <property type="match status" value="1"/>
</dbReference>
<protein>
    <submittedName>
        <fullName evidence="14">Outer membrane receptor proteins, mostly Fe transport</fullName>
    </submittedName>
</protein>
<sequence>MRQPLRKPRQGTFRFALSDIALAIAAFTASGAVQAQTDKAAATPVATEGSSLSDMVVTEDALSSLVNESTGSSIGFTKPILETPRTVSFVSSEQLSLMGISSVDDLTRVVPGTFTTTRYGLQGGINVRGVAADMYFRGMKRINMQGHARTSLAAMDSIEVIKGPPSPIYGMGKIGGYSNLTPKSGRAKMGAYADKLTGFAQMVGGDYSKSEISAGAGGPINVLDRNGGFYIYGLVENSGSFVDKVGAQQRILQATFSLDNFLGPFRLETGTQIQNSITSGAYMNRATQALIDRGVYISGQPLVNLDSGASLNGSLLGAGDGAVGFRETHANSPIRGNVSGGNRPLNQTFNWPTCSYGLCRPDDFPKIPGIPTLLYDAIQANPELAASPQGQAMLAAGRGGPKPGSATSSQQLPIGFALDPRTISLVPVNYHRNGSYERIQDAKLGLLFFDLVYDKNPDSTVKSQFFMDHLDSFKNSYLPYGEKQDIRLWEEKITFTQRIPDEILPQWLRVNSLASLNYRRTAGEIRSSGGDFDYRQDVMFRKGNHYPNTIFWNQLDNESFETGAPVTTARWSAFNEFGAGLMFDIDIFKNTNVVLGARYDRSRAKATDFRRFNENASNATTASYLPERTIHGWDGGKSWSFSISQKLPLGLRPYFTRAISSVSLDGANNIMVYDTVAAPGGHIGDATLVEYGLKAGWFNDRLFLTVANYKQTRTDISSAADPTASAEVSSTETKGTEVELKWNPDKHFSVQGYAVLQKAEYIVDQSGAYEFNGRDLGFQDVYDSAGNLVYPAEAFLYGGRVQMNIPADVLKGYRKRTGTPDKQASLNLNYNFDNGVGLMFGGTWFSSVYADRLQRMKLPQSTTANAAMTYDWRKWQFKLNAYNLFDEIYFRARNSDTGTNLVSVMPGRRLEFTLKMDF</sequence>
<keyword evidence="8" id="KW-0406">Ion transport</keyword>
<keyword evidence="15" id="KW-1185">Reference proteome</keyword>
<name>A0A1H8ZTH7_9GAMM</name>
<accession>A0A1H8ZTH7</accession>